<accession>A0A8S1VJZ3</accession>
<name>A0A8S1VJZ3_9CILI</name>
<evidence type="ECO:0000313" key="1">
    <source>
        <dbReference type="EMBL" id="CAD8178278.1"/>
    </source>
</evidence>
<organism evidence="1 2">
    <name type="scientific">Paramecium pentaurelia</name>
    <dbReference type="NCBI Taxonomy" id="43138"/>
    <lineage>
        <taxon>Eukaryota</taxon>
        <taxon>Sar</taxon>
        <taxon>Alveolata</taxon>
        <taxon>Ciliophora</taxon>
        <taxon>Intramacronucleata</taxon>
        <taxon>Oligohymenophorea</taxon>
        <taxon>Peniculida</taxon>
        <taxon>Parameciidae</taxon>
        <taxon>Paramecium</taxon>
    </lineage>
</organism>
<sequence>MIQYVIKLELSEQYKLIGSLQENSLSSLILTRLYVILKLISFHNSIQHSLQTTSYSNVFEKFQKYGCVQIAELFVRLQQASFQLLMKSNFSNLLIQTLYVELSKREHILMGLLECTLRLSNANQIIQQRFTVKLLESQKMIQVGISIFQIMNLNNNQKLLLIIELCQIIIKYSIIYGVLKELNELLFNH</sequence>
<protein>
    <submittedName>
        <fullName evidence="1">Uncharacterized protein</fullName>
    </submittedName>
</protein>
<dbReference type="EMBL" id="CAJJDO010000069">
    <property type="protein sequence ID" value="CAD8178278.1"/>
    <property type="molecule type" value="Genomic_DNA"/>
</dbReference>
<reference evidence="1" key="1">
    <citation type="submission" date="2021-01" db="EMBL/GenBank/DDBJ databases">
        <authorList>
            <consortium name="Genoscope - CEA"/>
            <person name="William W."/>
        </authorList>
    </citation>
    <scope>NUCLEOTIDE SEQUENCE</scope>
</reference>
<keyword evidence="2" id="KW-1185">Reference proteome</keyword>
<gene>
    <name evidence="1" type="ORF">PPENT_87.1.T0690083</name>
</gene>
<proteinExistence type="predicted"/>
<comment type="caution">
    <text evidence="1">The sequence shown here is derived from an EMBL/GenBank/DDBJ whole genome shotgun (WGS) entry which is preliminary data.</text>
</comment>
<dbReference type="AlphaFoldDB" id="A0A8S1VJZ3"/>
<evidence type="ECO:0000313" key="2">
    <source>
        <dbReference type="Proteomes" id="UP000689195"/>
    </source>
</evidence>
<dbReference type="OrthoDB" id="5860513at2759"/>
<dbReference type="Proteomes" id="UP000689195">
    <property type="component" value="Unassembled WGS sequence"/>
</dbReference>